<proteinExistence type="predicted"/>
<keyword evidence="2" id="KW-0732">Signal</keyword>
<feature type="region of interest" description="Disordered" evidence="1">
    <location>
        <begin position="798"/>
        <end position="1140"/>
    </location>
</feature>
<dbReference type="GeneID" id="107224706"/>
<feature type="signal peptide" evidence="2">
    <location>
        <begin position="1"/>
        <end position="26"/>
    </location>
</feature>
<organism evidence="3 4">
    <name type="scientific">Neodiprion lecontei</name>
    <name type="common">Redheaded pine sawfly</name>
    <dbReference type="NCBI Taxonomy" id="441921"/>
    <lineage>
        <taxon>Eukaryota</taxon>
        <taxon>Metazoa</taxon>
        <taxon>Ecdysozoa</taxon>
        <taxon>Arthropoda</taxon>
        <taxon>Hexapoda</taxon>
        <taxon>Insecta</taxon>
        <taxon>Pterygota</taxon>
        <taxon>Neoptera</taxon>
        <taxon>Endopterygota</taxon>
        <taxon>Hymenoptera</taxon>
        <taxon>Tenthredinoidea</taxon>
        <taxon>Diprionidae</taxon>
        <taxon>Diprioninae</taxon>
        <taxon>Neodiprion</taxon>
    </lineage>
</organism>
<accession>A0ABM3FQ34</accession>
<evidence type="ECO:0000256" key="2">
    <source>
        <dbReference type="SAM" id="SignalP"/>
    </source>
</evidence>
<evidence type="ECO:0000313" key="3">
    <source>
        <dbReference type="Proteomes" id="UP000829291"/>
    </source>
</evidence>
<reference evidence="4" key="1">
    <citation type="submission" date="2025-08" db="UniProtKB">
        <authorList>
            <consortium name="RefSeq"/>
        </authorList>
    </citation>
    <scope>IDENTIFICATION</scope>
    <source>
        <tissue evidence="4">Thorax and Abdomen</tissue>
    </source>
</reference>
<evidence type="ECO:0000256" key="1">
    <source>
        <dbReference type="SAM" id="MobiDB-lite"/>
    </source>
</evidence>
<name>A0ABM3FQ34_NEOLC</name>
<sequence length="1703" mass="178012">MRKIKGSTASFCVLLFTILWLDSTLAAPSYCAQWLAPYVNSNPSSLASTGSSVIEKLKLLNQAKFLLNQLSSSSPTYSYNVPSIGAASPSVDTSTNRAPDDQVAVLFQNLITQLGTINSNSVSVANHPSASLAISDVTINALTIQYNNVKGLVSSFMNRRSARVVNTALDALYKTITNIVTGQLRNAELPNLCSKAIVLNRELEATDAPSNVTDAVTDWITSLTLALTGQSQISLSAICSTLNDLETSVVTVVQNDNSEKLQYLLSNLVEAVVKAVVSGGGSGCDIIDVVRQNVAIVKQAIQEDANVRAGNIYNSIINFEEELYNVLIQTDPTAVVVSSQSLPFDTADLEILESEYLVDISQLAKSIFGDNTKLVKLAIQIFLNLAKSENSSAGDVPTSSDPSKTTLSTLQKVDDLLKSVNESSQTNPVGAVEMLIALLSNTPQDDVSIILGALDPAPSDTSNPVPLYDATVIVSNGENFIIKEQVLELKDSGGNVLKSVRSGTYKFTDPNTKISWSGSYGVQNMTVDSDDDGITVYERSGVCTTYLPQATSDLSTAPRIKRRAHYTVQETVVTGTSDDGSPTVNDIGTYTLTDPVTGAFVSGTFVVENSIFKLNADGSKEIIKSGVLAVQDSDSTSSSDVLSTLGSGDYSLISYHIFNESDYNGNLGTGVVEITDPETGKYESGTTVVQQMTSITNPDGSDDTTITAILYVDGDEDTVGENVVFKEHTTYVMNPLGQTSPVTTGKFNRTNPTTGVTISDTYVVQNIITINNLDGSTDITKFNKQSSNILATMSSGLSTITSGSSTTTNSSSTTSSGLPISTSEWSTTTSSSPTITSGSSTTTNSSATTTIDSPTTTGNSPTITSGSSTTTNSSSTTSSDPPISTSEWPTTTSTSPTITSGSSTTTNSSATTTIDSPTTTSSSPTITSGSSTTTNSSSTTSSDPPISTSEWPTTTSTSPTITSGSSTTTNSSATTTIDSPTTTSSSPTITSGSSTTTNSSSTTSSGLPISTSEWPTTTSSSPTITSGSSTTTNSSATTTIDSPTTTSSSPTITSGSSTITNSSNTTTIDSPTTTSGSPTITSEWPTTTSSSPDITSGSYNTTNSSSTTSSGSPISTSEWHTTTSGSPTITSSSSTTTYSSSIDNRIGSAADNSTTFLATLIKTINLLVNILNPENPVTQSSSTNNSGRVASGNVPASSSVPIANSLTSANDSTVHGVDPTTIIIDGAAFILDQHMVPQLDSEGNVVNVTKTGRFSFTDPVTNVFWSGNVEVNDYSATSSSPGEIAVVESGTFTVNLPNDASCLTTNISDPANFEIHDNVTVDDSGASMVTEDGTYTLTNPKTGNSVTGNFVVETSVSKYNSDGSTDTIKSGIMYVTKFCTISLVEEPSPLSNGGYFLFDDHIFATPESNGLVGTGVYNIKDPNTNEYTAGTYLIQEASNTNNSDGSLNLKTAGLIYVNSSYTSTNSISTDSTLAIINGAQFVFDDHLIRVKSYSGELNTVGTGTLTQTDSASGIVRTGTYSIQSAKFKTNSDGSQDTIKSGTFRYTNNNNTISDLSLTLASLLSQLSSGLNSNSSSVKSQELISILKTVKTELSKISTASSISQTDRVLGSTYVRLPRSNVVSALNGQNIQSGDAVAIQTNNGDALLATIQDLCSPVTFHITNLADLAEGFANAKRIWTVHEDNFSKQDRTFIDALLVLSYAL</sequence>
<dbReference type="RefSeq" id="XP_046590134.1">
    <property type="nucleotide sequence ID" value="XM_046734178.1"/>
</dbReference>
<protein>
    <submittedName>
        <fullName evidence="4">Serine-rich adhesin for platelets isoform X2</fullName>
    </submittedName>
</protein>
<feature type="chain" id="PRO_5047002033" evidence="2">
    <location>
        <begin position="27"/>
        <end position="1703"/>
    </location>
</feature>
<keyword evidence="3" id="KW-1185">Reference proteome</keyword>
<evidence type="ECO:0000313" key="4">
    <source>
        <dbReference type="RefSeq" id="XP_046590134.1"/>
    </source>
</evidence>
<dbReference type="Proteomes" id="UP000829291">
    <property type="component" value="Chromosome 3"/>
</dbReference>
<feature type="region of interest" description="Disordered" evidence="1">
    <location>
        <begin position="1176"/>
        <end position="1196"/>
    </location>
</feature>
<gene>
    <name evidence="4" type="primary">LOC107224706</name>
</gene>